<reference evidence="3" key="2">
    <citation type="journal article" date="2022" name="Front. Microbiol.">
        <title>Comparative Genomic Analysis Revealed Distinct Molecular Components and Organization of CO2-Concentrating Mechanism in Thermophilic Cyanobacteria.</title>
        <authorList>
            <person name="Tang J."/>
            <person name="Zhou H."/>
            <person name="Yao D."/>
            <person name="Riaz S."/>
            <person name="You D."/>
            <person name="Klepacz-Smolka A."/>
            <person name="Daroch M."/>
        </authorList>
    </citation>
    <scope>NUCLEOTIDE SEQUENCE [LARGE SCALE GENOMIC DNA]</scope>
    <source>
        <strain evidence="3">PCC 6715</strain>
    </source>
</reference>
<accession>A0A2D2Q1W1</accession>
<feature type="chain" id="PRO_5013575160" evidence="1">
    <location>
        <begin position="25"/>
        <end position="91"/>
    </location>
</feature>
<feature type="signal peptide" evidence="1">
    <location>
        <begin position="1"/>
        <end position="24"/>
    </location>
</feature>
<organism evidence="2 3">
    <name type="scientific">Parathermosynechococcus lividus PCC 6715</name>
    <dbReference type="NCBI Taxonomy" id="1917166"/>
    <lineage>
        <taxon>Bacteria</taxon>
        <taxon>Bacillati</taxon>
        <taxon>Cyanobacteriota</taxon>
        <taxon>Cyanophyceae</taxon>
        <taxon>Acaryochloridales</taxon>
        <taxon>Thermosynechococcaceae</taxon>
        <taxon>Parathermosynechococcus</taxon>
    </lineage>
</organism>
<evidence type="ECO:0000313" key="3">
    <source>
        <dbReference type="Proteomes" id="UP000231057"/>
    </source>
</evidence>
<dbReference type="KEGG" id="slw:BRW62_06695"/>
<keyword evidence="1" id="KW-0732">Signal</keyword>
<sequence>MSQHLTHPLMPILVILSTASAASALPRGGFGGGFGGVRAPSVGAERNFSNRFVDVHPTANWDNRVNTIDPDDAQRSLLAVNYAFAHITDVV</sequence>
<keyword evidence="3" id="KW-1185">Reference proteome</keyword>
<protein>
    <submittedName>
        <fullName evidence="2">Uncharacterized protein</fullName>
    </submittedName>
</protein>
<proteinExistence type="predicted"/>
<dbReference type="EMBL" id="CP018092">
    <property type="protein sequence ID" value="ATS18494.1"/>
    <property type="molecule type" value="Genomic_DNA"/>
</dbReference>
<dbReference type="Proteomes" id="UP000231057">
    <property type="component" value="Chromosome"/>
</dbReference>
<reference evidence="2 3" key="1">
    <citation type="submission" date="2016-11" db="EMBL/GenBank/DDBJ databases">
        <title>Complete genome sequence of thermophilic cyanobacteria strain Synechococcus sp. PCC6715.</title>
        <authorList>
            <person name="Tang J."/>
            <person name="Daroch M."/>
            <person name="Liang Y."/>
            <person name="Jiang D."/>
            <person name="Shah M."/>
        </authorList>
    </citation>
    <scope>NUCLEOTIDE SEQUENCE [LARGE SCALE GENOMIC DNA]</scope>
    <source>
        <strain evidence="2 3">PCC 6715</strain>
    </source>
</reference>
<evidence type="ECO:0000256" key="1">
    <source>
        <dbReference type="SAM" id="SignalP"/>
    </source>
</evidence>
<gene>
    <name evidence="2" type="ORF">BRW62_06695</name>
</gene>
<dbReference type="AlphaFoldDB" id="A0A2D2Q1W1"/>
<name>A0A2D2Q1W1_PARLV</name>
<evidence type="ECO:0000313" key="2">
    <source>
        <dbReference type="EMBL" id="ATS18494.1"/>
    </source>
</evidence>
<dbReference type="RefSeq" id="WP_099798843.1">
    <property type="nucleotide sequence ID" value="NZ_CP018092.1"/>
</dbReference>